<evidence type="ECO:0000259" key="1">
    <source>
        <dbReference type="Pfam" id="PF19834"/>
    </source>
</evidence>
<organism evidence="2 3">
    <name type="scientific">Alysiella filiformis DSM 16848</name>
    <dbReference type="NCBI Taxonomy" id="1120981"/>
    <lineage>
        <taxon>Bacteria</taxon>
        <taxon>Pseudomonadati</taxon>
        <taxon>Pseudomonadota</taxon>
        <taxon>Betaproteobacteria</taxon>
        <taxon>Neisseriales</taxon>
        <taxon>Neisseriaceae</taxon>
        <taxon>Alysiella</taxon>
    </lineage>
</organism>
<evidence type="ECO:0000313" key="2">
    <source>
        <dbReference type="EMBL" id="SOD67499.1"/>
    </source>
</evidence>
<reference evidence="2 3" key="1">
    <citation type="submission" date="2017-09" db="EMBL/GenBank/DDBJ databases">
        <authorList>
            <person name="Ehlers B."/>
            <person name="Leendertz F.H."/>
        </authorList>
    </citation>
    <scope>NUCLEOTIDE SEQUENCE [LARGE SCALE GENOMIC DNA]</scope>
    <source>
        <strain evidence="2 3">DSM 16848</strain>
    </source>
</reference>
<dbReference type="EMBL" id="OCNF01000006">
    <property type="protein sequence ID" value="SOD67499.1"/>
    <property type="molecule type" value="Genomic_DNA"/>
</dbReference>
<gene>
    <name evidence="2" type="ORF">SAMN02746062_00926</name>
</gene>
<dbReference type="AlphaFoldDB" id="A0A286E9E3"/>
<evidence type="ECO:0000313" key="3">
    <source>
        <dbReference type="Proteomes" id="UP000219669"/>
    </source>
</evidence>
<proteinExistence type="predicted"/>
<dbReference type="Proteomes" id="UP000219669">
    <property type="component" value="Unassembled WGS sequence"/>
</dbReference>
<sequence length="142" mass="16873">MLLGIQNRFRQITSLTFTSRSQAGSQMNWHMNGTGTVAVRETPQSLDFDETITLSNGRIAHDKKRWRFSGSQLYFDRFRNGDYEQIFEFAYQNGEWVLQKHYWCDPDDYHASLQIEPQLIVFTIYVHSSRKNECLRYEYVAK</sequence>
<keyword evidence="3" id="KW-1185">Reference proteome</keyword>
<feature type="domain" description="DUF6314" evidence="1">
    <location>
        <begin position="29"/>
        <end position="118"/>
    </location>
</feature>
<accession>A0A286E9E3</accession>
<dbReference type="RefSeq" id="WP_097113993.1">
    <property type="nucleotide sequence ID" value="NZ_CP083931.1"/>
</dbReference>
<dbReference type="InterPro" id="IPR045632">
    <property type="entry name" value="DUF6314"/>
</dbReference>
<dbReference type="OrthoDB" id="8613449at2"/>
<dbReference type="Pfam" id="PF19834">
    <property type="entry name" value="DUF6314"/>
    <property type="match status" value="1"/>
</dbReference>
<name>A0A286E9E3_9NEIS</name>
<protein>
    <recommendedName>
        <fullName evidence="1">DUF6314 domain-containing protein</fullName>
    </recommendedName>
</protein>